<keyword evidence="1" id="KW-1133">Transmembrane helix</keyword>
<organism evidence="2 3">
    <name type="scientific">Planktothricoides raciborskii FACHB-1370</name>
    <dbReference type="NCBI Taxonomy" id="2949576"/>
    <lineage>
        <taxon>Bacteria</taxon>
        <taxon>Bacillati</taxon>
        <taxon>Cyanobacteriota</taxon>
        <taxon>Cyanophyceae</taxon>
        <taxon>Oscillatoriophycideae</taxon>
        <taxon>Oscillatoriales</taxon>
        <taxon>Oscillatoriaceae</taxon>
        <taxon>Planktothricoides</taxon>
    </lineage>
</organism>
<sequence>MNLIRCFEFDPPRFIEWVMIFLAIIMAIFWLLNLNQWPYLVLCASFVLGNATSIWVRTAISPPIPGRLTQATAVLCLSIIFFWISLIFLSSMF</sequence>
<reference evidence="2 3" key="1">
    <citation type="journal article" date="2020" name="ISME J.">
        <title>Comparative genomics reveals insights into cyanobacterial evolution and habitat adaptation.</title>
        <authorList>
            <person name="Chen M.Y."/>
            <person name="Teng W.K."/>
            <person name="Zhao L."/>
            <person name="Hu C.X."/>
            <person name="Zhou Y.K."/>
            <person name="Han B.P."/>
            <person name="Song L.R."/>
            <person name="Shu W.S."/>
        </authorList>
    </citation>
    <scope>NUCLEOTIDE SEQUENCE [LARGE SCALE GENOMIC DNA]</scope>
    <source>
        <strain evidence="2 3">FACHB-1370</strain>
    </source>
</reference>
<feature type="transmembrane region" description="Helical" evidence="1">
    <location>
        <begin position="37"/>
        <end position="56"/>
    </location>
</feature>
<dbReference type="EMBL" id="JACJSK010000009">
    <property type="protein sequence ID" value="MBD2543821.1"/>
    <property type="molecule type" value="Genomic_DNA"/>
</dbReference>
<feature type="transmembrane region" description="Helical" evidence="1">
    <location>
        <begin position="68"/>
        <end position="89"/>
    </location>
</feature>
<evidence type="ECO:0000313" key="3">
    <source>
        <dbReference type="Proteomes" id="UP000641954"/>
    </source>
</evidence>
<keyword evidence="1" id="KW-0472">Membrane</keyword>
<proteinExistence type="predicted"/>
<accession>A0ABR8EAN6</accession>
<keyword evidence="1" id="KW-0812">Transmembrane</keyword>
<evidence type="ECO:0000313" key="2">
    <source>
        <dbReference type="EMBL" id="MBD2543821.1"/>
    </source>
</evidence>
<evidence type="ECO:0000256" key="1">
    <source>
        <dbReference type="SAM" id="Phobius"/>
    </source>
</evidence>
<gene>
    <name evidence="2" type="ORF">H6G72_08160</name>
</gene>
<protein>
    <submittedName>
        <fullName evidence="2">Uncharacterized protein</fullName>
    </submittedName>
</protein>
<name>A0ABR8EAN6_9CYAN</name>
<feature type="transmembrane region" description="Helical" evidence="1">
    <location>
        <begin position="14"/>
        <end position="31"/>
    </location>
</feature>
<dbReference type="Proteomes" id="UP000641954">
    <property type="component" value="Unassembled WGS sequence"/>
</dbReference>
<keyword evidence="3" id="KW-1185">Reference proteome</keyword>
<comment type="caution">
    <text evidence="2">The sequence shown here is derived from an EMBL/GenBank/DDBJ whole genome shotgun (WGS) entry which is preliminary data.</text>
</comment>